<feature type="compositionally biased region" description="Polar residues" evidence="1">
    <location>
        <begin position="114"/>
        <end position="123"/>
    </location>
</feature>
<dbReference type="OrthoDB" id="2183234at2"/>
<evidence type="ECO:0000313" key="2">
    <source>
        <dbReference type="EMBL" id="OQO68208.1"/>
    </source>
</evidence>
<feature type="compositionally biased region" description="Basic and acidic residues" evidence="1">
    <location>
        <begin position="127"/>
        <end position="146"/>
    </location>
</feature>
<dbReference type="EMBL" id="MJEA01000019">
    <property type="protein sequence ID" value="OQO68208.1"/>
    <property type="molecule type" value="Genomic_DNA"/>
</dbReference>
<evidence type="ECO:0000256" key="1">
    <source>
        <dbReference type="SAM" id="MobiDB-lite"/>
    </source>
</evidence>
<protein>
    <submittedName>
        <fullName evidence="2">Uncharacterized protein</fullName>
    </submittedName>
</protein>
<comment type="caution">
    <text evidence="2">The sequence shown here is derived from an EMBL/GenBank/DDBJ whole genome shotgun (WGS) entry which is preliminary data.</text>
</comment>
<proteinExistence type="predicted"/>
<evidence type="ECO:0000313" key="3">
    <source>
        <dbReference type="Proteomes" id="UP000192477"/>
    </source>
</evidence>
<dbReference type="Proteomes" id="UP000192477">
    <property type="component" value="Unassembled WGS sequence"/>
</dbReference>
<gene>
    <name evidence="2" type="ORF">BH747_12645</name>
</gene>
<reference evidence="2 3" key="1">
    <citation type="journal article" date="2017" name="BMC Microbiol.">
        <title>Comparative genomics of Enterococcus spp. isolated from bovine feces.</title>
        <authorList>
            <person name="Beukers A.G."/>
            <person name="Zaheer R."/>
            <person name="Goji N."/>
            <person name="Amoako K.K."/>
            <person name="Chaves A.V."/>
            <person name="Ward M.P."/>
            <person name="McAllister T.A."/>
        </authorList>
    </citation>
    <scope>NUCLEOTIDE SEQUENCE [LARGE SCALE GENOMIC DNA]</scope>
    <source>
        <strain evidence="2 3">F1129D 143</strain>
    </source>
</reference>
<dbReference type="STRING" id="112904.BH747_12645"/>
<sequence>MKKKQKQKLLKQFRPSLDGIRNQLFHSLEDESLRRYGLPLQVMLDPKDRKILTIGLAGKSNEDTRINVPIDDNFTTVLKRIRSGEKGIFERFRDNLLIEIVSYWNDQRLKNDEPTAQTVSTPVAETAVKETKPAETTKSVDEEKANTTENQRSTDSVALNFADFSQAVAEYPKFYAEKDASAAIIYEKTAEDPRKLAEISMTEENKFTIEKALERKYKVKLTLIPLIEQFAATALKER</sequence>
<name>A0A1V8YMF0_9ENTE</name>
<accession>A0A1V8YMF0</accession>
<dbReference type="AlphaFoldDB" id="A0A1V8YMF0"/>
<feature type="region of interest" description="Disordered" evidence="1">
    <location>
        <begin position="113"/>
        <end position="152"/>
    </location>
</feature>
<organism evidence="2 3">
    <name type="scientific">Enterococcus villorum</name>
    <dbReference type="NCBI Taxonomy" id="112904"/>
    <lineage>
        <taxon>Bacteria</taxon>
        <taxon>Bacillati</taxon>
        <taxon>Bacillota</taxon>
        <taxon>Bacilli</taxon>
        <taxon>Lactobacillales</taxon>
        <taxon>Enterococcaceae</taxon>
        <taxon>Enterococcus</taxon>
    </lineage>
</organism>
<dbReference type="RefSeq" id="WP_081184918.1">
    <property type="nucleotide sequence ID" value="NZ_MJEA01000019.1"/>
</dbReference>